<proteinExistence type="predicted"/>
<keyword evidence="2" id="KW-0812">Transmembrane</keyword>
<dbReference type="EMBL" id="CP086717">
    <property type="protein sequence ID" value="WOO82600.1"/>
    <property type="molecule type" value="Genomic_DNA"/>
</dbReference>
<accession>A0AAF0Y9P3</accession>
<feature type="region of interest" description="Disordered" evidence="1">
    <location>
        <begin position="357"/>
        <end position="387"/>
    </location>
</feature>
<sequence>MAPTPRTSPSASPTPSSQRRSKVSALKKATSPKAKPAPTPPAASSPSPKAIPSRPPRSSLRASTIVPLTRASIVSLTPSERSIESDDPFSYDSRTKRRSSTIASKAAPSRANRSPRSSALRHTTSATSHNSHGSSISFDLNSSTLGLITHAEPPSLSHGHSDSADSGTSSDRPVTPPEPISRDLSTPSIYDPEFVKHARTDSGLPKHVRTDSDLPKLAREDGSHHARTDSDTSKPLLPPKAAYTADKVRRKPVPSGAPTPALADLVSASDDALEHLELELALDGSRRPNRPRVVSVGSMDALSMYSDVAHRMSVLPGEVVPGSGGADVAPMYVLAVDPPLRTGTPQLAEQAAAAVAAASAPRTRQRSDTVTTTPGAGGRSRSGTGMSSARYELARNLQHPDTISMYSAVQGRTGTPRASMETAATATARGISATQTDEVKYAPREEPYTLASRLWVWGWLFPPLWLFGWMIICIPLTVQSSPSDMEKAPGLDDMVAIVRQTELKYARRCRNAFIGFVILGALVAVAVVLGVMLGGGKH</sequence>
<evidence type="ECO:0000256" key="1">
    <source>
        <dbReference type="SAM" id="MobiDB-lite"/>
    </source>
</evidence>
<dbReference type="RefSeq" id="XP_062628632.1">
    <property type="nucleotide sequence ID" value="XM_062772648.1"/>
</dbReference>
<dbReference type="GeneID" id="87809307"/>
<keyword evidence="4" id="KW-1185">Reference proteome</keyword>
<feature type="compositionally biased region" description="Low complexity" evidence="1">
    <location>
        <begin position="103"/>
        <end position="121"/>
    </location>
</feature>
<feature type="compositionally biased region" description="Polar residues" evidence="1">
    <location>
        <begin position="122"/>
        <end position="146"/>
    </location>
</feature>
<feature type="compositionally biased region" description="Low complexity" evidence="1">
    <location>
        <begin position="44"/>
        <end position="61"/>
    </location>
</feature>
<keyword evidence="2" id="KW-1133">Transmembrane helix</keyword>
<protein>
    <submittedName>
        <fullName evidence="3">Uncharacterized protein</fullName>
    </submittedName>
</protein>
<feature type="region of interest" description="Disordered" evidence="1">
    <location>
        <begin position="1"/>
        <end position="239"/>
    </location>
</feature>
<dbReference type="Proteomes" id="UP000827549">
    <property type="component" value="Chromosome 4"/>
</dbReference>
<feature type="transmembrane region" description="Helical" evidence="2">
    <location>
        <begin position="454"/>
        <end position="478"/>
    </location>
</feature>
<evidence type="ECO:0000256" key="2">
    <source>
        <dbReference type="SAM" id="Phobius"/>
    </source>
</evidence>
<name>A0AAF0Y9P3_9TREE</name>
<reference evidence="3" key="1">
    <citation type="submission" date="2023-10" db="EMBL/GenBank/DDBJ databases">
        <authorList>
            <person name="Noh H."/>
        </authorList>
    </citation>
    <scope>NUCLEOTIDE SEQUENCE</scope>
    <source>
        <strain evidence="3">DUCC4014</strain>
    </source>
</reference>
<feature type="compositionally biased region" description="Low complexity" evidence="1">
    <location>
        <begin position="1"/>
        <end position="34"/>
    </location>
</feature>
<gene>
    <name evidence="3" type="ORF">LOC62_04G006080</name>
</gene>
<feature type="transmembrane region" description="Helical" evidence="2">
    <location>
        <begin position="512"/>
        <end position="533"/>
    </location>
</feature>
<evidence type="ECO:0000313" key="4">
    <source>
        <dbReference type="Proteomes" id="UP000827549"/>
    </source>
</evidence>
<dbReference type="AlphaFoldDB" id="A0AAF0Y9P3"/>
<keyword evidence="2" id="KW-0472">Membrane</keyword>
<organism evidence="3 4">
    <name type="scientific">Vanrija pseudolonga</name>
    <dbReference type="NCBI Taxonomy" id="143232"/>
    <lineage>
        <taxon>Eukaryota</taxon>
        <taxon>Fungi</taxon>
        <taxon>Dikarya</taxon>
        <taxon>Basidiomycota</taxon>
        <taxon>Agaricomycotina</taxon>
        <taxon>Tremellomycetes</taxon>
        <taxon>Trichosporonales</taxon>
        <taxon>Trichosporonaceae</taxon>
        <taxon>Vanrija</taxon>
    </lineage>
</organism>
<evidence type="ECO:0000313" key="3">
    <source>
        <dbReference type="EMBL" id="WOO82600.1"/>
    </source>
</evidence>
<feature type="compositionally biased region" description="Basic and acidic residues" evidence="1">
    <location>
        <begin position="208"/>
        <end position="232"/>
    </location>
</feature>